<evidence type="ECO:0000313" key="3">
    <source>
        <dbReference type="Proteomes" id="UP001213907"/>
    </source>
</evidence>
<dbReference type="RefSeq" id="WP_275245976.1">
    <property type="nucleotide sequence ID" value="NZ_BAABDX010000002.1"/>
</dbReference>
<organism evidence="2 3">
    <name type="scientific">Afipia carboxydohydrogena</name>
    <name type="common">Pseudomonas carboxydohydrogena</name>
    <dbReference type="NCBI Taxonomy" id="290"/>
    <lineage>
        <taxon>Bacteria</taxon>
        <taxon>Pseudomonadati</taxon>
        <taxon>Pseudomonadota</taxon>
        <taxon>Alphaproteobacteria</taxon>
        <taxon>Hyphomicrobiales</taxon>
        <taxon>Nitrobacteraceae</taxon>
        <taxon>Afipia</taxon>
    </lineage>
</organism>
<reference evidence="2 3" key="1">
    <citation type="submission" date="2022-11" db="EMBL/GenBank/DDBJ databases">
        <authorList>
            <person name="Siebert D."/>
            <person name="Busche T."/>
            <person name="Saydam E."/>
            <person name="Kalinowski J."/>
            <person name="Ruckert C."/>
            <person name="Blombach B."/>
        </authorList>
    </citation>
    <scope>NUCLEOTIDE SEQUENCE [LARGE SCALE GENOMIC DNA]</scope>
    <source>
        <strain evidence="2 3">DSM 1083</strain>
    </source>
</reference>
<dbReference type="Proteomes" id="UP001213907">
    <property type="component" value="Chromosome"/>
</dbReference>
<name>A0ABY8BPL2_AFICR</name>
<feature type="chain" id="PRO_5045426568" description="DUF5666 domain-containing protein" evidence="1">
    <location>
        <begin position="28"/>
        <end position="85"/>
    </location>
</feature>
<evidence type="ECO:0000256" key="1">
    <source>
        <dbReference type="SAM" id="SignalP"/>
    </source>
</evidence>
<dbReference type="EMBL" id="CP113162">
    <property type="protein sequence ID" value="WEF50337.1"/>
    <property type="molecule type" value="Genomic_DNA"/>
</dbReference>
<gene>
    <name evidence="2" type="ORF">AFIC_001873</name>
</gene>
<dbReference type="Pfam" id="PF20477">
    <property type="entry name" value="DUF6719"/>
    <property type="match status" value="1"/>
</dbReference>
<dbReference type="InterPro" id="IPR046565">
    <property type="entry name" value="DUF6719"/>
</dbReference>
<evidence type="ECO:0008006" key="4">
    <source>
        <dbReference type="Google" id="ProtNLM"/>
    </source>
</evidence>
<keyword evidence="3" id="KW-1185">Reference proteome</keyword>
<sequence>MTRAGIVRAGLVLGTLALVAAASPASAEIVSRESDITSIRLGQRIWVDDGSCKAGEIKQVTGTKLTPQGVSTVKQCVSRRGARPN</sequence>
<proteinExistence type="predicted"/>
<keyword evidence="1" id="KW-0732">Signal</keyword>
<accession>A0ABY8BPL2</accession>
<protein>
    <recommendedName>
        <fullName evidence="4">DUF5666 domain-containing protein</fullName>
    </recommendedName>
</protein>
<feature type="signal peptide" evidence="1">
    <location>
        <begin position="1"/>
        <end position="27"/>
    </location>
</feature>
<evidence type="ECO:0000313" key="2">
    <source>
        <dbReference type="EMBL" id="WEF50337.1"/>
    </source>
</evidence>